<accession>Q2RTI9</accession>
<dbReference type="EMBL" id="CP000230">
    <property type="protein sequence ID" value="ABC22556.1"/>
    <property type="molecule type" value="Genomic_DNA"/>
</dbReference>
<gene>
    <name evidence="1" type="ordered locus">Rru_A1756</name>
</gene>
<dbReference type="Gene3D" id="3.30.70.2400">
    <property type="entry name" value="Uncharacterised protein PF13773, DUF4170"/>
    <property type="match status" value="2"/>
</dbReference>
<dbReference type="KEGG" id="rru:Rru_A1756"/>
<proteinExistence type="predicted"/>
<organism evidence="1 2">
    <name type="scientific">Rhodospirillum rubrum (strain ATCC 11170 / ATH 1.1.1 / DSM 467 / LMG 4362 / NCIMB 8255 / S1)</name>
    <dbReference type="NCBI Taxonomy" id="269796"/>
    <lineage>
        <taxon>Bacteria</taxon>
        <taxon>Pseudomonadati</taxon>
        <taxon>Pseudomonadota</taxon>
        <taxon>Alphaproteobacteria</taxon>
        <taxon>Rhodospirillales</taxon>
        <taxon>Rhodospirillaceae</taxon>
        <taxon>Rhodospirillum</taxon>
    </lineage>
</organism>
<dbReference type="AlphaFoldDB" id="Q2RTI9"/>
<dbReference type="eggNOG" id="ENOG5032VRA">
    <property type="taxonomic scope" value="Bacteria"/>
</dbReference>
<protein>
    <recommendedName>
        <fullName evidence="3">DUF4170 domain-containing protein</fullName>
    </recommendedName>
</protein>
<name>Q2RTI9_RHORT</name>
<dbReference type="HOGENOM" id="CLU_1893659_0_0_5"/>
<dbReference type="RefSeq" id="WP_011389509.1">
    <property type="nucleotide sequence ID" value="NC_007643.1"/>
</dbReference>
<keyword evidence="2" id="KW-1185">Reference proteome</keyword>
<reference evidence="1 2" key="1">
    <citation type="journal article" date="2011" name="Stand. Genomic Sci.">
        <title>Complete genome sequence of Rhodospirillum rubrum type strain (S1).</title>
        <authorList>
            <person name="Munk A.C."/>
            <person name="Copeland A."/>
            <person name="Lucas S."/>
            <person name="Lapidus A."/>
            <person name="Del Rio T.G."/>
            <person name="Barry K."/>
            <person name="Detter J.C."/>
            <person name="Hammon N."/>
            <person name="Israni S."/>
            <person name="Pitluck S."/>
            <person name="Brettin T."/>
            <person name="Bruce D."/>
            <person name="Han C."/>
            <person name="Tapia R."/>
            <person name="Gilna P."/>
            <person name="Schmutz J."/>
            <person name="Larimer F."/>
            <person name="Land M."/>
            <person name="Kyrpides N.C."/>
            <person name="Mavromatis K."/>
            <person name="Richardson P."/>
            <person name="Rohde M."/>
            <person name="Goker M."/>
            <person name="Klenk H.P."/>
            <person name="Zhang Y."/>
            <person name="Roberts G.P."/>
            <person name="Reslewic S."/>
            <person name="Schwartz D.C."/>
        </authorList>
    </citation>
    <scope>NUCLEOTIDE SEQUENCE [LARGE SCALE GENOMIC DNA]</scope>
    <source>
        <strain evidence="2">ATCC 11170 / ATH 1.1.1 / DSM 467 / LMG 4362 / NCIMB 8255 / S1</strain>
    </source>
</reference>
<dbReference type="InterPro" id="IPR025226">
    <property type="entry name" value="DUF4170"/>
</dbReference>
<dbReference type="EnsemblBacteria" id="ABC22556">
    <property type="protein sequence ID" value="ABC22556"/>
    <property type="gene ID" value="Rru_A1756"/>
</dbReference>
<evidence type="ECO:0008006" key="3">
    <source>
        <dbReference type="Google" id="ProtNLM"/>
    </source>
</evidence>
<dbReference type="PATRIC" id="fig|269796.9.peg.1834"/>
<evidence type="ECO:0000313" key="1">
    <source>
        <dbReference type="EMBL" id="ABC22556.1"/>
    </source>
</evidence>
<sequence>MDKRSYWVVGGEYADTSFSALVEGTPEERFGPFTESGAHECWRALTGKTVDNAMVRYFVRNEDDRQGKAFFVVGGEYAGTDFKTMAEGHSVERYGPFEKQEAMIFWRGITSQTVDSALHRYDIVSDREIDDFLGRFAAG</sequence>
<evidence type="ECO:0000313" key="2">
    <source>
        <dbReference type="Proteomes" id="UP000001929"/>
    </source>
</evidence>
<dbReference type="Pfam" id="PF13773">
    <property type="entry name" value="DUF4170"/>
    <property type="match status" value="2"/>
</dbReference>
<dbReference type="Proteomes" id="UP000001929">
    <property type="component" value="Chromosome"/>
</dbReference>